<organism evidence="2 3">
    <name type="scientific">Cannabis sativa</name>
    <name type="common">Hemp</name>
    <name type="synonym">Marijuana</name>
    <dbReference type="NCBI Taxonomy" id="3483"/>
    <lineage>
        <taxon>Eukaryota</taxon>
        <taxon>Viridiplantae</taxon>
        <taxon>Streptophyta</taxon>
        <taxon>Embryophyta</taxon>
        <taxon>Tracheophyta</taxon>
        <taxon>Spermatophyta</taxon>
        <taxon>Magnoliopsida</taxon>
        <taxon>eudicotyledons</taxon>
        <taxon>Gunneridae</taxon>
        <taxon>Pentapetalae</taxon>
        <taxon>rosids</taxon>
        <taxon>fabids</taxon>
        <taxon>Rosales</taxon>
        <taxon>Cannabaceae</taxon>
        <taxon>Cannabis</taxon>
    </lineage>
</organism>
<dbReference type="InterPro" id="IPR053151">
    <property type="entry name" value="RNase_H-like"/>
</dbReference>
<dbReference type="InterPro" id="IPR012337">
    <property type="entry name" value="RNaseH-like_sf"/>
</dbReference>
<name>A0A803PK25_CANSA</name>
<dbReference type="EMBL" id="UZAU01000496">
    <property type="status" value="NOT_ANNOTATED_CDS"/>
    <property type="molecule type" value="Genomic_DNA"/>
</dbReference>
<dbReference type="GO" id="GO:0004523">
    <property type="term" value="F:RNA-DNA hybrid ribonuclease activity"/>
    <property type="evidence" value="ECO:0007669"/>
    <property type="project" value="InterPro"/>
</dbReference>
<sequence>MLLKGLRYKIGNEFQVRSGLDPWILGHDEFRPIGFIGQPSLPVSTFILDTMEWNMDLLQDNFAQIDIDHIVTILLSFYQSQDRLIWHHNTSGVYSVKSSFHLANSISEKLQESSSDDFKSWWKFFWALQLPPKNHTAFDLDQQLSTHLLGTTFDQISRTGLDATNKDSSSQQLQPWQYLDTLQQLAQHHNLTINHESHNMAARYTIHHDASNHNLNSCHVANQQQLPLTSELHNYGILQQNVTSDDGRQKNKIAWMPPKGNLLKMNIDVAANFHDKILGIGAVVRNNKGEVIAAFSKRVQGCFRSDEMEAKALFHSLNWATQQQLLITHVETDALRVSSALNSPHGDVSCYSDLIVDVRCLLFSFPGVTVTYARRQANQAAHSLAKYALKWMKMYLG</sequence>
<dbReference type="PANTHER" id="PTHR47723:SF19">
    <property type="entry name" value="POLYNUCLEOTIDYL TRANSFERASE, RIBONUCLEASE H-LIKE SUPERFAMILY PROTEIN"/>
    <property type="match status" value="1"/>
</dbReference>
<dbReference type="InterPro" id="IPR036397">
    <property type="entry name" value="RNaseH_sf"/>
</dbReference>
<dbReference type="PANTHER" id="PTHR47723">
    <property type="entry name" value="OS05G0353850 PROTEIN"/>
    <property type="match status" value="1"/>
</dbReference>
<dbReference type="Gene3D" id="3.30.420.10">
    <property type="entry name" value="Ribonuclease H-like superfamily/Ribonuclease H"/>
    <property type="match status" value="1"/>
</dbReference>
<dbReference type="Proteomes" id="UP000596661">
    <property type="component" value="Chromosome 5"/>
</dbReference>
<dbReference type="Gramene" id="evm.model.05.1111">
    <property type="protein sequence ID" value="cds.evm.model.05.1111"/>
    <property type="gene ID" value="evm.TU.05.1111"/>
</dbReference>
<dbReference type="CDD" id="cd06222">
    <property type="entry name" value="RNase_H_like"/>
    <property type="match status" value="1"/>
</dbReference>
<evidence type="ECO:0000313" key="2">
    <source>
        <dbReference type="EnsemblPlants" id="cds.evm.model.05.1111"/>
    </source>
</evidence>
<keyword evidence="3" id="KW-1185">Reference proteome</keyword>
<dbReference type="GO" id="GO:0003676">
    <property type="term" value="F:nucleic acid binding"/>
    <property type="evidence" value="ECO:0007669"/>
    <property type="project" value="InterPro"/>
</dbReference>
<dbReference type="EnsemblPlants" id="evm.model.05.1111">
    <property type="protein sequence ID" value="cds.evm.model.05.1111"/>
    <property type="gene ID" value="evm.TU.05.1111"/>
</dbReference>
<dbReference type="InterPro" id="IPR002156">
    <property type="entry name" value="RNaseH_domain"/>
</dbReference>
<feature type="domain" description="RNase H type-1" evidence="1">
    <location>
        <begin position="266"/>
        <end position="388"/>
    </location>
</feature>
<dbReference type="SUPFAM" id="SSF53098">
    <property type="entry name" value="Ribonuclease H-like"/>
    <property type="match status" value="1"/>
</dbReference>
<reference evidence="2" key="2">
    <citation type="submission" date="2021-03" db="UniProtKB">
        <authorList>
            <consortium name="EnsemblPlants"/>
        </authorList>
    </citation>
    <scope>IDENTIFICATION</scope>
</reference>
<dbReference type="InterPro" id="IPR044730">
    <property type="entry name" value="RNase_H-like_dom_plant"/>
</dbReference>
<evidence type="ECO:0000259" key="1">
    <source>
        <dbReference type="Pfam" id="PF13456"/>
    </source>
</evidence>
<proteinExistence type="predicted"/>
<protein>
    <recommendedName>
        <fullName evidence="1">RNase H type-1 domain-containing protein</fullName>
    </recommendedName>
</protein>
<evidence type="ECO:0000313" key="3">
    <source>
        <dbReference type="Proteomes" id="UP000596661"/>
    </source>
</evidence>
<dbReference type="AlphaFoldDB" id="A0A803PK25"/>
<dbReference type="Pfam" id="PF13456">
    <property type="entry name" value="RVT_3"/>
    <property type="match status" value="1"/>
</dbReference>
<reference evidence="2" key="1">
    <citation type="submission" date="2018-11" db="EMBL/GenBank/DDBJ databases">
        <authorList>
            <person name="Grassa J C."/>
        </authorList>
    </citation>
    <scope>NUCLEOTIDE SEQUENCE [LARGE SCALE GENOMIC DNA]</scope>
</reference>
<accession>A0A803PK25</accession>